<dbReference type="OrthoDB" id="191172at2"/>
<name>A0A8E1R2D2_9BACT</name>
<keyword evidence="2" id="KW-1185">Reference proteome</keyword>
<organism evidence="1 2">
    <name type="scientific">Xylanibacter rarus</name>
    <dbReference type="NCBI Taxonomy" id="1676614"/>
    <lineage>
        <taxon>Bacteria</taxon>
        <taxon>Pseudomonadati</taxon>
        <taxon>Bacteroidota</taxon>
        <taxon>Bacteroidia</taxon>
        <taxon>Bacteroidales</taxon>
        <taxon>Prevotellaceae</taxon>
        <taxon>Xylanibacter</taxon>
    </lineage>
</organism>
<evidence type="ECO:0000313" key="2">
    <source>
        <dbReference type="Proteomes" id="UP000036951"/>
    </source>
</evidence>
<dbReference type="RefSeq" id="WP_053397863.1">
    <property type="nucleotide sequence ID" value="NZ_DAWBWQ010000123.1"/>
</dbReference>
<reference evidence="1 2" key="1">
    <citation type="submission" date="2015-06" db="EMBL/GenBank/DDBJ databases">
        <title>Prevotella sp. 109, sp. nov., a novel member of the family Prevotellaceae isolated from human faeces.</title>
        <authorList>
            <person name="Shkoporov A.N."/>
            <person name="Chaplin A.V."/>
            <person name="Kafarskaia L.I."/>
            <person name="Efimov B.A."/>
        </authorList>
    </citation>
    <scope>NUCLEOTIDE SEQUENCE [LARGE SCALE GENOMIC DNA]</scope>
    <source>
        <strain evidence="1 2">109</strain>
    </source>
</reference>
<comment type="caution">
    <text evidence="1">The sequence shown here is derived from an EMBL/GenBank/DDBJ whole genome shotgun (WGS) entry which is preliminary data.</text>
</comment>
<protein>
    <recommendedName>
        <fullName evidence="3">Abortive phage infection protein</fullName>
    </recommendedName>
</protein>
<dbReference type="Proteomes" id="UP000036951">
    <property type="component" value="Unassembled WGS sequence"/>
</dbReference>
<proteinExistence type="predicted"/>
<evidence type="ECO:0000313" key="1">
    <source>
        <dbReference type="EMBL" id="KOO69057.1"/>
    </source>
</evidence>
<evidence type="ECO:0008006" key="3">
    <source>
        <dbReference type="Google" id="ProtNLM"/>
    </source>
</evidence>
<accession>A0A8E1R2D2</accession>
<sequence>MNNVLAKLGNIPVTSSIIESLYPQLKGGSQKIRQLEKSGDIIRLKRGLYICNPEISDRPLSTELIANHLYTPSYVSMSSALRYYGLIPEMVYTMQSMTLKHSRSFDTAFGRFEYTYIPRKSFSIGLSSIEKDGYAFVMATPEKALCDLIANSPSVNLRSIKDAETYLEEDIRMEMDDFLMMNVNIFEEYAKTGKKSESIRTLIKLLNNDK</sequence>
<gene>
    <name evidence="1" type="ORF">ACU52_04050</name>
</gene>
<dbReference type="EMBL" id="LFQU01000005">
    <property type="protein sequence ID" value="KOO69057.1"/>
    <property type="molecule type" value="Genomic_DNA"/>
</dbReference>
<dbReference type="AlphaFoldDB" id="A0A8E1R2D2"/>